<evidence type="ECO:0000256" key="8">
    <source>
        <dbReference type="ARBA" id="ARBA00048543"/>
    </source>
</evidence>
<accession>A0A369UNM1</accession>
<dbReference type="SUPFAM" id="SSF51735">
    <property type="entry name" value="NAD(P)-binding Rossmann-fold domains"/>
    <property type="match status" value="1"/>
</dbReference>
<dbReference type="EMBL" id="QQAH01000009">
    <property type="protein sequence ID" value="RDD81655.1"/>
    <property type="molecule type" value="Genomic_DNA"/>
</dbReference>
<comment type="caution">
    <text evidence="9">Lacks conserved residue(s) required for the propagation of feature annotation.</text>
</comment>
<keyword evidence="9" id="KW-0460">Magnesium</keyword>
<evidence type="ECO:0000313" key="14">
    <source>
        <dbReference type="Proteomes" id="UP000253782"/>
    </source>
</evidence>
<dbReference type="InterPro" id="IPR036291">
    <property type="entry name" value="NAD(P)-bd_dom_sf"/>
</dbReference>
<dbReference type="PIRSF" id="PIRSF006205">
    <property type="entry name" value="Dxp_reductismrs"/>
    <property type="match status" value="1"/>
</dbReference>
<dbReference type="NCBIfam" id="TIGR00243">
    <property type="entry name" value="Dxr"/>
    <property type="match status" value="1"/>
</dbReference>
<feature type="binding site" evidence="9">
    <location>
        <position position="151"/>
    </location>
    <ligand>
        <name>Mn(2+)</name>
        <dbReference type="ChEBI" id="CHEBI:29035"/>
    </ligand>
</feature>
<dbReference type="AlphaFoldDB" id="A0A369UNM1"/>
<dbReference type="SUPFAM" id="SSF55347">
    <property type="entry name" value="Glyceraldehyde-3-phosphate dehydrogenase-like, C-terminal domain"/>
    <property type="match status" value="1"/>
</dbReference>
<feature type="binding site" evidence="9">
    <location>
        <position position="13"/>
    </location>
    <ligand>
        <name>NADPH</name>
        <dbReference type="ChEBI" id="CHEBI:57783"/>
    </ligand>
</feature>
<sequence>MPQKVAILGATGSIGGSTLDVIARHPQRFHASVLTAHRNVDALVALCAVHRPELAVIADPALEPLLAQRLRAAGVACDIASGHAAITAAAASTLCDTVVAAIVGAAGLDSTLAAARAGKRLLLANKESVVMAGTLLLEALAEGGGELIPVDSEHNAIFQCLPGGRSTPHNNQPHNNRLHNGGPHNGSLRANGVRRLILTASGGPFRGRTRAELAGITPDQACKHPNWTMGRKISVDSATLMNKGLEVIEAHHLFGAPVDVIEVLVHPQSLVHSLVEYVDGSVLAQLGNPDMRTAIAHALAWPDRIEAGVAPLDLAACAPLAFGPPDLLTFRCLALAFQALRAGGDATAILNAANEVAVEAFLAGGLPFLSIADVVESVLTELPPQAVVDVQTLVERDRLAREAARQVLCNAC</sequence>
<name>A0A369UNM1_9GAMM</name>
<feature type="binding site" evidence="9">
    <location>
        <position position="246"/>
    </location>
    <ligand>
        <name>1-deoxy-D-xylulose 5-phosphate</name>
        <dbReference type="ChEBI" id="CHEBI:57792"/>
    </ligand>
</feature>
<dbReference type="HAMAP" id="MF_00183">
    <property type="entry name" value="DXP_reductoisom"/>
    <property type="match status" value="1"/>
</dbReference>
<dbReference type="FunFam" id="3.40.50.720:FF:000045">
    <property type="entry name" value="1-deoxy-D-xylulose 5-phosphate reductoisomerase"/>
    <property type="match status" value="1"/>
</dbReference>
<dbReference type="Proteomes" id="UP000253782">
    <property type="component" value="Unassembled WGS sequence"/>
</dbReference>
<dbReference type="InterPro" id="IPR026877">
    <property type="entry name" value="DXPR_C"/>
</dbReference>
<feature type="binding site" evidence="9">
    <location>
        <position position="14"/>
    </location>
    <ligand>
        <name>NADPH</name>
        <dbReference type="ChEBI" id="CHEBI:57783"/>
    </ligand>
</feature>
<feature type="binding site" evidence="9">
    <location>
        <position position="125"/>
    </location>
    <ligand>
        <name>NADPH</name>
        <dbReference type="ChEBI" id="CHEBI:57783"/>
    </ligand>
</feature>
<dbReference type="EC" id="1.1.1.267" evidence="9"/>
<comment type="pathway">
    <text evidence="1 9">Isoprenoid biosynthesis; isopentenyl diphosphate biosynthesis via DXP pathway; isopentenyl diphosphate from 1-deoxy-D-xylulose 5-phosphate: step 1/6.</text>
</comment>
<feature type="binding site" evidence="9">
    <location>
        <position position="12"/>
    </location>
    <ligand>
        <name>NADPH</name>
        <dbReference type="ChEBI" id="CHEBI:57783"/>
    </ligand>
</feature>
<evidence type="ECO:0000256" key="5">
    <source>
        <dbReference type="ARBA" id="ARBA00023002"/>
    </source>
</evidence>
<dbReference type="GO" id="GO:0030145">
    <property type="term" value="F:manganese ion binding"/>
    <property type="evidence" value="ECO:0007669"/>
    <property type="project" value="TreeGrafter"/>
</dbReference>
<dbReference type="GO" id="GO:0070402">
    <property type="term" value="F:NADPH binding"/>
    <property type="evidence" value="ECO:0007669"/>
    <property type="project" value="InterPro"/>
</dbReference>
<keyword evidence="4 9" id="KW-0521">NADP</keyword>
<feature type="binding site" evidence="9">
    <location>
        <position position="11"/>
    </location>
    <ligand>
        <name>NADPH</name>
        <dbReference type="ChEBI" id="CHEBI:57783"/>
    </ligand>
</feature>
<dbReference type="InterPro" id="IPR003821">
    <property type="entry name" value="DXP_reductoisomerase"/>
</dbReference>
<dbReference type="SUPFAM" id="SSF69055">
    <property type="entry name" value="1-deoxy-D-xylulose-5-phosphate reductoisomerase, C-terminal domain"/>
    <property type="match status" value="1"/>
</dbReference>
<gene>
    <name evidence="9" type="primary">dxr</name>
    <name evidence="13" type="ORF">DVJ77_10825</name>
</gene>
<feature type="binding site" evidence="9">
    <location>
        <position position="38"/>
    </location>
    <ligand>
        <name>NADPH</name>
        <dbReference type="ChEBI" id="CHEBI:57783"/>
    </ligand>
</feature>
<feature type="binding site" evidence="9">
    <location>
        <position position="237"/>
    </location>
    <ligand>
        <name>1-deoxy-D-xylulose 5-phosphate</name>
        <dbReference type="ChEBI" id="CHEBI:57792"/>
    </ligand>
</feature>
<evidence type="ECO:0000256" key="7">
    <source>
        <dbReference type="ARBA" id="ARBA00023229"/>
    </source>
</evidence>
<evidence type="ECO:0000256" key="3">
    <source>
        <dbReference type="ARBA" id="ARBA00022723"/>
    </source>
</evidence>
<comment type="function">
    <text evidence="9">Catalyzes the NADPH-dependent rearrangement and reduction of 1-deoxy-D-xylulose-5-phosphate (DXP) to 2-C-methyl-D-erythritol 4-phosphate (MEP).</text>
</comment>
<keyword evidence="5 9" id="KW-0560">Oxidoreductase</keyword>
<dbReference type="OrthoDB" id="9806546at2"/>
<dbReference type="Pfam" id="PF13288">
    <property type="entry name" value="DXPR_C"/>
    <property type="match status" value="1"/>
</dbReference>
<dbReference type="InterPro" id="IPR013644">
    <property type="entry name" value="DXP_reductoisomerase_C"/>
</dbReference>
<comment type="catalytic activity">
    <reaction evidence="8">
        <text>2-C-methyl-D-erythritol 4-phosphate + NADP(+) = 1-deoxy-D-xylulose 5-phosphate + NADPH + H(+)</text>
        <dbReference type="Rhea" id="RHEA:13717"/>
        <dbReference type="ChEBI" id="CHEBI:15378"/>
        <dbReference type="ChEBI" id="CHEBI:57783"/>
        <dbReference type="ChEBI" id="CHEBI:57792"/>
        <dbReference type="ChEBI" id="CHEBI:58262"/>
        <dbReference type="ChEBI" id="CHEBI:58349"/>
        <dbReference type="EC" id="1.1.1.267"/>
    </reaction>
    <physiologicalReaction direction="right-to-left" evidence="8">
        <dbReference type="Rhea" id="RHEA:13719"/>
    </physiologicalReaction>
</comment>
<dbReference type="GO" id="GO:0051484">
    <property type="term" value="P:isopentenyl diphosphate biosynthetic process, methylerythritol 4-phosphate pathway involved in terpenoid biosynthetic process"/>
    <property type="evidence" value="ECO:0007669"/>
    <property type="project" value="TreeGrafter"/>
</dbReference>
<dbReference type="GO" id="GO:0016853">
    <property type="term" value="F:isomerase activity"/>
    <property type="evidence" value="ECO:0007669"/>
    <property type="project" value="UniProtKB-KW"/>
</dbReference>
<organism evidence="13 14">
    <name type="scientific">Dyella tabacisoli</name>
    <dbReference type="NCBI Taxonomy" id="2282381"/>
    <lineage>
        <taxon>Bacteria</taxon>
        <taxon>Pseudomonadati</taxon>
        <taxon>Pseudomonadota</taxon>
        <taxon>Gammaproteobacteria</taxon>
        <taxon>Lysobacterales</taxon>
        <taxon>Rhodanobacteraceae</taxon>
        <taxon>Dyella</taxon>
    </lineage>
</organism>
<feature type="binding site" evidence="9">
    <location>
        <position position="246"/>
    </location>
    <ligand>
        <name>Mn(2+)</name>
        <dbReference type="ChEBI" id="CHEBI:29035"/>
    </ligand>
</feature>
<keyword evidence="3 9" id="KW-0479">Metal-binding</keyword>
<feature type="binding site" evidence="9">
    <location>
        <position position="39"/>
    </location>
    <ligand>
        <name>NADPH</name>
        <dbReference type="ChEBI" id="CHEBI:57783"/>
    </ligand>
</feature>
<dbReference type="PANTHER" id="PTHR30525:SF0">
    <property type="entry name" value="1-DEOXY-D-XYLULOSE 5-PHOSPHATE REDUCTOISOMERASE, CHLOROPLASTIC"/>
    <property type="match status" value="1"/>
</dbReference>
<feature type="binding site" evidence="9">
    <location>
        <position position="224"/>
    </location>
    <ligand>
        <name>1-deoxy-D-xylulose 5-phosphate</name>
        <dbReference type="ChEBI" id="CHEBI:57792"/>
    </ligand>
</feature>
<evidence type="ECO:0000256" key="9">
    <source>
        <dbReference type="HAMAP-Rule" id="MF_00183"/>
    </source>
</evidence>
<proteinExistence type="inferred from homology"/>
<evidence type="ECO:0000256" key="4">
    <source>
        <dbReference type="ARBA" id="ARBA00022857"/>
    </source>
</evidence>
<dbReference type="PANTHER" id="PTHR30525">
    <property type="entry name" value="1-DEOXY-D-XYLULOSE 5-PHOSPHATE REDUCTOISOMERASE"/>
    <property type="match status" value="1"/>
</dbReference>
<keyword evidence="6 9" id="KW-0464">Manganese</keyword>
<feature type="binding site" evidence="9">
    <location>
        <position position="152"/>
    </location>
    <ligand>
        <name>1-deoxy-D-xylulose 5-phosphate</name>
        <dbReference type="ChEBI" id="CHEBI:57792"/>
    </ligand>
</feature>
<comment type="cofactor">
    <cofactor evidence="9">
        <name>Mg(2+)</name>
        <dbReference type="ChEBI" id="CHEBI:18420"/>
    </cofactor>
    <cofactor evidence="9">
        <name>Mn(2+)</name>
        <dbReference type="ChEBI" id="CHEBI:29035"/>
    </cofactor>
</comment>
<keyword evidence="7 9" id="KW-0414">Isoprene biosynthesis</keyword>
<dbReference type="NCBIfam" id="NF009114">
    <property type="entry name" value="PRK12464.1"/>
    <property type="match status" value="1"/>
</dbReference>
<feature type="binding site" evidence="9">
    <location>
        <position position="126"/>
    </location>
    <ligand>
        <name>1-deoxy-D-xylulose 5-phosphate</name>
        <dbReference type="ChEBI" id="CHEBI:57792"/>
    </ligand>
</feature>
<dbReference type="InterPro" id="IPR013512">
    <property type="entry name" value="DXP_reductoisomerase_N"/>
</dbReference>
<feature type="binding site" evidence="9">
    <location>
        <position position="153"/>
    </location>
    <ligand>
        <name>Mn(2+)</name>
        <dbReference type="ChEBI" id="CHEBI:29035"/>
    </ligand>
</feature>
<feature type="binding site" evidence="9">
    <location>
        <position position="127"/>
    </location>
    <ligand>
        <name>NADPH</name>
        <dbReference type="ChEBI" id="CHEBI:57783"/>
    </ligand>
</feature>
<keyword evidence="14" id="KW-1185">Reference proteome</keyword>
<comment type="caution">
    <text evidence="13">The sequence shown here is derived from an EMBL/GenBank/DDBJ whole genome shotgun (WGS) entry which is preliminary data.</text>
</comment>
<feature type="binding site" evidence="9">
    <location>
        <position position="242"/>
    </location>
    <ligand>
        <name>1-deoxy-D-xylulose 5-phosphate</name>
        <dbReference type="ChEBI" id="CHEBI:57792"/>
    </ligand>
</feature>
<dbReference type="RefSeq" id="WP_114845523.1">
    <property type="nucleotide sequence ID" value="NZ_JBHSPE010000005.1"/>
</dbReference>
<evidence type="ECO:0000313" key="13">
    <source>
        <dbReference type="EMBL" id="RDD81655.1"/>
    </source>
</evidence>
<dbReference type="Gene3D" id="1.10.1740.10">
    <property type="match status" value="1"/>
</dbReference>
<dbReference type="GO" id="GO:0030604">
    <property type="term" value="F:1-deoxy-D-xylulose-5-phosphate reductoisomerase activity"/>
    <property type="evidence" value="ECO:0007669"/>
    <property type="project" value="UniProtKB-UniRule"/>
</dbReference>
<reference evidence="13 14" key="1">
    <citation type="submission" date="2018-07" db="EMBL/GenBank/DDBJ databases">
        <title>Dyella tabacisoli L4-6T, whole genome shotgun sequence.</title>
        <authorList>
            <person name="Zhou X.-K."/>
            <person name="Li W.-J."/>
            <person name="Duan Y.-Q."/>
        </authorList>
    </citation>
    <scope>NUCLEOTIDE SEQUENCE [LARGE SCALE GENOMIC DNA]</scope>
    <source>
        <strain evidence="13 14">L4-6</strain>
    </source>
</reference>
<dbReference type="Gene3D" id="3.40.50.720">
    <property type="entry name" value="NAD(P)-binding Rossmann-like Domain"/>
    <property type="match status" value="1"/>
</dbReference>
<feature type="domain" description="1-deoxy-D-xylulose 5-phosphate reductoisomerase N-terminal" evidence="10">
    <location>
        <begin position="5"/>
        <end position="133"/>
    </location>
</feature>
<feature type="binding site" evidence="9">
    <location>
        <position position="230"/>
    </location>
    <ligand>
        <name>NADPH</name>
        <dbReference type="ChEBI" id="CHEBI:57783"/>
    </ligand>
</feature>
<evidence type="ECO:0000259" key="11">
    <source>
        <dbReference type="Pfam" id="PF08436"/>
    </source>
</evidence>
<feature type="binding site" evidence="9">
    <location>
        <position position="201"/>
    </location>
    <ligand>
        <name>1-deoxy-D-xylulose 5-phosphate</name>
        <dbReference type="ChEBI" id="CHEBI:57792"/>
    </ligand>
</feature>
<dbReference type="Pfam" id="PF08436">
    <property type="entry name" value="DXP_redisom_C"/>
    <property type="match status" value="1"/>
</dbReference>
<evidence type="ECO:0000256" key="1">
    <source>
        <dbReference type="ARBA" id="ARBA00005094"/>
    </source>
</evidence>
<evidence type="ECO:0000259" key="12">
    <source>
        <dbReference type="Pfam" id="PF13288"/>
    </source>
</evidence>
<feature type="domain" description="DXP reductoisomerase C-terminal" evidence="12">
    <location>
        <begin position="286"/>
        <end position="402"/>
    </location>
</feature>
<feature type="binding site" evidence="9">
    <location>
        <position position="153"/>
    </location>
    <ligand>
        <name>1-deoxy-D-xylulose 5-phosphate</name>
        <dbReference type="ChEBI" id="CHEBI:57792"/>
    </ligand>
</feature>
<feature type="binding site" evidence="9">
    <location>
        <position position="243"/>
    </location>
    <ligand>
        <name>1-deoxy-D-xylulose 5-phosphate</name>
        <dbReference type="ChEBI" id="CHEBI:57792"/>
    </ligand>
</feature>
<evidence type="ECO:0000256" key="6">
    <source>
        <dbReference type="ARBA" id="ARBA00023211"/>
    </source>
</evidence>
<keyword evidence="13" id="KW-0413">Isomerase</keyword>
<dbReference type="InterPro" id="IPR036169">
    <property type="entry name" value="DXPR_C_sf"/>
</dbReference>
<evidence type="ECO:0000256" key="2">
    <source>
        <dbReference type="ARBA" id="ARBA00006825"/>
    </source>
</evidence>
<dbReference type="UniPathway" id="UPA00056">
    <property type="reaction ID" value="UER00092"/>
</dbReference>
<protein>
    <recommendedName>
        <fullName evidence="9">1-deoxy-D-xylulose 5-phosphate reductoisomerase</fullName>
        <shortName evidence="9">DXP reductoisomerase</shortName>
        <ecNumber evidence="9">1.1.1.267</ecNumber>
    </recommendedName>
    <alternativeName>
        <fullName evidence="9">1-deoxyxylulose-5-phosphate reductoisomerase</fullName>
    </alternativeName>
    <alternativeName>
        <fullName evidence="9">2-C-methyl-D-erythritol 4-phosphate synthase</fullName>
    </alternativeName>
</protein>
<dbReference type="Pfam" id="PF02670">
    <property type="entry name" value="DXP_reductoisom"/>
    <property type="match status" value="1"/>
</dbReference>
<feature type="domain" description="1-deoxy-D-xylulose 5-phosphate reductoisomerase C-terminal" evidence="11">
    <location>
        <begin position="147"/>
        <end position="254"/>
    </location>
</feature>
<evidence type="ECO:0000259" key="10">
    <source>
        <dbReference type="Pfam" id="PF02670"/>
    </source>
</evidence>
<comment type="similarity">
    <text evidence="2 9">Belongs to the DXR family.</text>
</comment>